<evidence type="ECO:0000313" key="3">
    <source>
        <dbReference type="Proteomes" id="UP000002009"/>
    </source>
</evidence>
<feature type="region of interest" description="Disordered" evidence="1">
    <location>
        <begin position="141"/>
        <end position="162"/>
    </location>
</feature>
<dbReference type="RefSeq" id="XP_002505189.1">
    <property type="nucleotide sequence ID" value="XM_002505143.1"/>
</dbReference>
<keyword evidence="3" id="KW-1185">Reference proteome</keyword>
<name>C1EDY9_MICCC</name>
<reference evidence="2 3" key="1">
    <citation type="journal article" date="2009" name="Science">
        <title>Green evolution and dynamic adaptations revealed by genomes of the marine picoeukaryotes Micromonas.</title>
        <authorList>
            <person name="Worden A.Z."/>
            <person name="Lee J.H."/>
            <person name="Mock T."/>
            <person name="Rouze P."/>
            <person name="Simmons M.P."/>
            <person name="Aerts A.L."/>
            <person name="Allen A.E."/>
            <person name="Cuvelier M.L."/>
            <person name="Derelle E."/>
            <person name="Everett M.V."/>
            <person name="Foulon E."/>
            <person name="Grimwood J."/>
            <person name="Gundlach H."/>
            <person name="Henrissat B."/>
            <person name="Napoli C."/>
            <person name="McDonald S.M."/>
            <person name="Parker M.S."/>
            <person name="Rombauts S."/>
            <person name="Salamov A."/>
            <person name="Von Dassow P."/>
            <person name="Badger J.H."/>
            <person name="Coutinho P.M."/>
            <person name="Demir E."/>
            <person name="Dubchak I."/>
            <person name="Gentemann C."/>
            <person name="Eikrem W."/>
            <person name="Gready J.E."/>
            <person name="John U."/>
            <person name="Lanier W."/>
            <person name="Lindquist E.A."/>
            <person name="Lucas S."/>
            <person name="Mayer K.F."/>
            <person name="Moreau H."/>
            <person name="Not F."/>
            <person name="Otillar R."/>
            <person name="Panaud O."/>
            <person name="Pangilinan J."/>
            <person name="Paulsen I."/>
            <person name="Piegu B."/>
            <person name="Poliakov A."/>
            <person name="Robbens S."/>
            <person name="Schmutz J."/>
            <person name="Toulza E."/>
            <person name="Wyss T."/>
            <person name="Zelensky A."/>
            <person name="Zhou K."/>
            <person name="Armbrust E.V."/>
            <person name="Bhattacharya D."/>
            <person name="Goodenough U.W."/>
            <person name="Van de Peer Y."/>
            <person name="Grigoriev I.V."/>
        </authorList>
    </citation>
    <scope>NUCLEOTIDE SEQUENCE [LARGE SCALE GENOMIC DNA]</scope>
    <source>
        <strain evidence="3">RCC299 / NOUM17</strain>
    </source>
</reference>
<feature type="compositionally biased region" description="Acidic residues" evidence="1">
    <location>
        <begin position="147"/>
        <end position="162"/>
    </location>
</feature>
<sequence>MSSRFALPLRSTLAAAAVFGLLLGRGVDARRLKQDSSEPPCPEVSLDNLSELAGPCSNADQACDMDGGCIGAVIGYVESRLDLSQFDEMPSQDYIAGCIAPFALSDEVTDTIPQETLGAMIGCDYDAIAKRFEDSYNAQRAAALEGESADADAEDTDTDPIE</sequence>
<accession>C1EDY9</accession>
<gene>
    <name evidence="2" type="ORF">MICPUN_103036</name>
</gene>
<dbReference type="KEGG" id="mis:MICPUN_103036"/>
<protein>
    <submittedName>
        <fullName evidence="2">Uncharacterized protein</fullName>
    </submittedName>
</protein>
<dbReference type="EMBL" id="CP001330">
    <property type="protein sequence ID" value="ACO66447.1"/>
    <property type="molecule type" value="Genomic_DNA"/>
</dbReference>
<dbReference type="GeneID" id="8247304"/>
<evidence type="ECO:0000256" key="1">
    <source>
        <dbReference type="SAM" id="MobiDB-lite"/>
    </source>
</evidence>
<proteinExistence type="predicted"/>
<evidence type="ECO:0000313" key="2">
    <source>
        <dbReference type="EMBL" id="ACO66447.1"/>
    </source>
</evidence>
<dbReference type="Proteomes" id="UP000002009">
    <property type="component" value="Chromosome 11"/>
</dbReference>
<dbReference type="InParanoid" id="C1EDY9"/>
<organism evidence="2 3">
    <name type="scientific">Micromonas commoda (strain RCC299 / NOUM17 / CCMP2709)</name>
    <name type="common">Picoplanktonic green alga</name>
    <dbReference type="NCBI Taxonomy" id="296587"/>
    <lineage>
        <taxon>Eukaryota</taxon>
        <taxon>Viridiplantae</taxon>
        <taxon>Chlorophyta</taxon>
        <taxon>Mamiellophyceae</taxon>
        <taxon>Mamiellales</taxon>
        <taxon>Mamiellaceae</taxon>
        <taxon>Micromonas</taxon>
    </lineage>
</organism>
<dbReference type="AlphaFoldDB" id="C1EDY9"/>